<dbReference type="Proteomes" id="UP001234989">
    <property type="component" value="Chromosome 1"/>
</dbReference>
<dbReference type="AlphaFoldDB" id="A0AAF0T8E9"/>
<organism evidence="1 2">
    <name type="scientific">Solanum verrucosum</name>
    <dbReference type="NCBI Taxonomy" id="315347"/>
    <lineage>
        <taxon>Eukaryota</taxon>
        <taxon>Viridiplantae</taxon>
        <taxon>Streptophyta</taxon>
        <taxon>Embryophyta</taxon>
        <taxon>Tracheophyta</taxon>
        <taxon>Spermatophyta</taxon>
        <taxon>Magnoliopsida</taxon>
        <taxon>eudicotyledons</taxon>
        <taxon>Gunneridae</taxon>
        <taxon>Pentapetalae</taxon>
        <taxon>asterids</taxon>
        <taxon>lamiids</taxon>
        <taxon>Solanales</taxon>
        <taxon>Solanaceae</taxon>
        <taxon>Solanoideae</taxon>
        <taxon>Solaneae</taxon>
        <taxon>Solanum</taxon>
    </lineage>
</organism>
<protein>
    <submittedName>
        <fullName evidence="1">Uncharacterized protein</fullName>
    </submittedName>
</protein>
<keyword evidence="2" id="KW-1185">Reference proteome</keyword>
<evidence type="ECO:0000313" key="2">
    <source>
        <dbReference type="Proteomes" id="UP001234989"/>
    </source>
</evidence>
<evidence type="ECO:0000313" key="1">
    <source>
        <dbReference type="EMBL" id="WMV09051.1"/>
    </source>
</evidence>
<proteinExistence type="predicted"/>
<dbReference type="EMBL" id="CP133612">
    <property type="protein sequence ID" value="WMV09051.1"/>
    <property type="molecule type" value="Genomic_DNA"/>
</dbReference>
<reference evidence="1" key="1">
    <citation type="submission" date="2023-08" db="EMBL/GenBank/DDBJ databases">
        <title>A de novo genome assembly of Solanum verrucosum Schlechtendal, a Mexican diploid species geographically isolated from the other diploid A-genome species in potato relatives.</title>
        <authorList>
            <person name="Hosaka K."/>
        </authorList>
    </citation>
    <scope>NUCLEOTIDE SEQUENCE</scope>
    <source>
        <tissue evidence="1">Young leaves</tissue>
    </source>
</reference>
<name>A0AAF0T8E9_SOLVR</name>
<sequence>MVIYALTSGIAEYISTSFYCQFEGTNWLIKHKLLALKRAQTIRFKSPVEITVVELETKGNLVCWLRVYQTLVTLV</sequence>
<gene>
    <name evidence="1" type="ORF">MTR67_002436</name>
</gene>
<accession>A0AAF0T8E9</accession>